<dbReference type="Proteomes" id="UP000183461">
    <property type="component" value="Unassembled WGS sequence"/>
</dbReference>
<dbReference type="InterPro" id="IPR036439">
    <property type="entry name" value="Dockerin_dom_sf"/>
</dbReference>
<evidence type="ECO:0000313" key="3">
    <source>
        <dbReference type="EMBL" id="SFW46329.1"/>
    </source>
</evidence>
<dbReference type="SUPFAM" id="SSF63446">
    <property type="entry name" value="Type I dockerin domain"/>
    <property type="match status" value="1"/>
</dbReference>
<dbReference type="RefSeq" id="WP_072300939.1">
    <property type="nucleotide sequence ID" value="NZ_FPIP01000008.1"/>
</dbReference>
<dbReference type="PROSITE" id="PS51766">
    <property type="entry name" value="DOCKERIN"/>
    <property type="match status" value="1"/>
</dbReference>
<proteinExistence type="predicted"/>
<dbReference type="InterPro" id="IPR016134">
    <property type="entry name" value="Dockerin_dom"/>
</dbReference>
<dbReference type="EMBL" id="FPIP01000008">
    <property type="protein sequence ID" value="SFW46329.1"/>
    <property type="molecule type" value="Genomic_DNA"/>
</dbReference>
<evidence type="ECO:0000256" key="1">
    <source>
        <dbReference type="SAM" id="SignalP"/>
    </source>
</evidence>
<feature type="domain" description="Dockerin" evidence="2">
    <location>
        <begin position="407"/>
        <end position="474"/>
    </location>
</feature>
<dbReference type="Gene3D" id="1.10.1330.10">
    <property type="entry name" value="Dockerin domain"/>
    <property type="match status" value="1"/>
</dbReference>
<feature type="chain" id="PRO_5013131714" description="Dockerin domain-containing protein" evidence="1">
    <location>
        <begin position="23"/>
        <end position="858"/>
    </location>
</feature>
<accession>A0A1K1PFR4</accession>
<evidence type="ECO:0000313" key="4">
    <source>
        <dbReference type="Proteomes" id="UP000183461"/>
    </source>
</evidence>
<dbReference type="GO" id="GO:0000272">
    <property type="term" value="P:polysaccharide catabolic process"/>
    <property type="evidence" value="ECO:0007669"/>
    <property type="project" value="InterPro"/>
</dbReference>
<organism evidence="3 4">
    <name type="scientific">Ruminococcus flavefaciens</name>
    <dbReference type="NCBI Taxonomy" id="1265"/>
    <lineage>
        <taxon>Bacteria</taxon>
        <taxon>Bacillati</taxon>
        <taxon>Bacillota</taxon>
        <taxon>Clostridia</taxon>
        <taxon>Eubacteriales</taxon>
        <taxon>Oscillospiraceae</taxon>
        <taxon>Ruminococcus</taxon>
    </lineage>
</organism>
<keyword evidence="1" id="KW-0732">Signal</keyword>
<dbReference type="CDD" id="cd14256">
    <property type="entry name" value="Dockerin_I"/>
    <property type="match status" value="1"/>
</dbReference>
<gene>
    <name evidence="3" type="ORF">SAMN02910280_2742</name>
</gene>
<evidence type="ECO:0000259" key="2">
    <source>
        <dbReference type="PROSITE" id="PS51766"/>
    </source>
</evidence>
<protein>
    <recommendedName>
        <fullName evidence="2">Dockerin domain-containing protein</fullName>
    </recommendedName>
</protein>
<dbReference type="AlphaFoldDB" id="A0A1K1PFR4"/>
<feature type="signal peptide" evidence="1">
    <location>
        <begin position="1"/>
        <end position="22"/>
    </location>
</feature>
<sequence length="858" mass="97477">MILKKLTAAVIAASTAIIPFTAETLNVFTPLNAYSEETADVSSFPDWIPQSFDDAVNFRNKYGAVHIGDENDSYPFYDSDLLCVVFKETSYSTKKYDIKNTGGLVTVFYHDVFVDEVNDTAYEVMTYKNAATSKPDFKVQFSCDAELQKEYSFTSIGTQVVETDIYSWLPDCEEEYRKYAESNTNLSVKDNYVVFCLSHDAGTAYDWVLNDTGKECFELETVSDCSPESSVPVDGGEINKVCVYKAVKDGYDKISYDFVLLHASDDEGKKSLVADCAVINDAKNILLSGDMRVSLVDYDTGELLTLPEIAIQRIWTDISKDTPEGKINCNMFPVGFRTNPAVVDLGNFFDGYNFSFGLDIHNLPVGYYLQDTNGKSAGYYNGTVVPDDHMIVKKYDNGSADVVFKLKFTPTGDINDDDEFNVADLVLLQKWLLGSADAKLINWKVADFCNDNVLNVFDLCLMRKALIQPFNIPVSLSITKTGGYAGVHIVWKVYKDDGKYILSYDDQKGYEATEPMIVEISEADYSEIMSLNYDWIIDKYNKTPHEKVIDGFNYKTILSYENGDEKETSADMANVLVKLEKLLDKYLSSTTYVEPDKRTTNGSPLRVMVNDLKLYSGPNESYQAITLIPNGTRLHELGYQTDNDKWLFTEYKGQYGWIKTIEDDNRTVTIYFDEYLDKPVIYLYPEKETDVHVELELTEAELSTTYPKYNNGWDVTAYPDGKLVNKADGTHHKYLFWDAVHCRTRFDFSKGFCVAGSDTESFLKEKLAYMGLNEDEMNEFIVYWLPLMEHNKYNLITFQGDAYTDSAKLNITPTPDSMLRVFMAYVPLEEFVNIEPQQLETFERKGFTVVEWGGSKIQ</sequence>
<name>A0A1K1PFR4_RUMFL</name>
<reference evidence="3 4" key="1">
    <citation type="submission" date="2016-11" db="EMBL/GenBank/DDBJ databases">
        <authorList>
            <person name="Jaros S."/>
            <person name="Januszkiewicz K."/>
            <person name="Wedrychowicz H."/>
        </authorList>
    </citation>
    <scope>NUCLEOTIDE SEQUENCE [LARGE SCALE GENOMIC DNA]</scope>
    <source>
        <strain evidence="3 4">YL228</strain>
    </source>
</reference>
<dbReference type="Gene3D" id="2.30.30.40">
    <property type="entry name" value="SH3 Domains"/>
    <property type="match status" value="1"/>
</dbReference>